<dbReference type="Gene3D" id="3.60.10.10">
    <property type="entry name" value="Endonuclease/exonuclease/phosphatase"/>
    <property type="match status" value="1"/>
</dbReference>
<organism evidence="3 4">
    <name type="scientific">Camelina sativa</name>
    <name type="common">False flax</name>
    <name type="synonym">Myagrum sativum</name>
    <dbReference type="NCBI Taxonomy" id="90675"/>
    <lineage>
        <taxon>Eukaryota</taxon>
        <taxon>Viridiplantae</taxon>
        <taxon>Streptophyta</taxon>
        <taxon>Embryophyta</taxon>
        <taxon>Tracheophyta</taxon>
        <taxon>Spermatophyta</taxon>
        <taxon>Magnoliopsida</taxon>
        <taxon>eudicotyledons</taxon>
        <taxon>Gunneridae</taxon>
        <taxon>Pentapetalae</taxon>
        <taxon>rosids</taxon>
        <taxon>malvids</taxon>
        <taxon>Brassicales</taxon>
        <taxon>Brassicaceae</taxon>
        <taxon>Camelineae</taxon>
        <taxon>Camelina</taxon>
    </lineage>
</organism>
<evidence type="ECO:0000259" key="2">
    <source>
        <dbReference type="Pfam" id="PF03372"/>
    </source>
</evidence>
<keyword evidence="3" id="KW-1185">Reference proteome</keyword>
<reference evidence="3" key="1">
    <citation type="journal article" date="2014" name="Nat. Commun.">
        <title>The emerging biofuel crop Camelina sativa retains a highly undifferentiated hexaploid genome structure.</title>
        <authorList>
            <person name="Kagale S."/>
            <person name="Koh C."/>
            <person name="Nixon J."/>
            <person name="Bollina V."/>
            <person name="Clarke W.E."/>
            <person name="Tuteja R."/>
            <person name="Spillane C."/>
            <person name="Robinson S.J."/>
            <person name="Links M.G."/>
            <person name="Clarke C."/>
            <person name="Higgins E.E."/>
            <person name="Huebert T."/>
            <person name="Sharpe A.G."/>
            <person name="Parkin I.A."/>
        </authorList>
    </citation>
    <scope>NUCLEOTIDE SEQUENCE [LARGE SCALE GENOMIC DNA]</scope>
    <source>
        <strain evidence="3">cv. DH55</strain>
    </source>
</reference>
<dbReference type="SUPFAM" id="SSF56219">
    <property type="entry name" value="DNase I-like"/>
    <property type="match status" value="1"/>
</dbReference>
<feature type="chain" id="PRO_5045428547" evidence="1">
    <location>
        <begin position="23"/>
        <end position="235"/>
    </location>
</feature>
<dbReference type="InterPro" id="IPR036691">
    <property type="entry name" value="Endo/exonu/phosph_ase_sf"/>
</dbReference>
<dbReference type="InterPro" id="IPR005135">
    <property type="entry name" value="Endo/exonuclease/phosphatase"/>
</dbReference>
<dbReference type="Proteomes" id="UP000694864">
    <property type="component" value="Chromosome 4"/>
</dbReference>
<dbReference type="RefSeq" id="XP_010507041.1">
    <property type="nucleotide sequence ID" value="XM_010508739.1"/>
</dbReference>
<gene>
    <name evidence="4" type="primary">LOC104783602</name>
</gene>
<dbReference type="Pfam" id="PF03372">
    <property type="entry name" value="Exo_endo_phos"/>
    <property type="match status" value="1"/>
</dbReference>
<feature type="domain" description="Endonuclease/exonuclease/phosphatase" evidence="2">
    <location>
        <begin position="36"/>
        <end position="147"/>
    </location>
</feature>
<evidence type="ECO:0000313" key="4">
    <source>
        <dbReference type="RefSeq" id="XP_010507041.1"/>
    </source>
</evidence>
<dbReference type="PANTHER" id="PTHR33710">
    <property type="entry name" value="BNAC02G09200D PROTEIN"/>
    <property type="match status" value="1"/>
</dbReference>
<dbReference type="GeneID" id="104783602"/>
<reference evidence="4" key="2">
    <citation type="submission" date="2025-08" db="UniProtKB">
        <authorList>
            <consortium name="RefSeq"/>
        </authorList>
    </citation>
    <scope>IDENTIFICATION</scope>
    <source>
        <tissue evidence="4">Leaf</tissue>
    </source>
</reference>
<name>A0ABM0YWT1_CAMSA</name>
<proteinExistence type="predicted"/>
<accession>A0ABM0YWT1</accession>
<sequence>MWHPSVKMSIIFKSLQMITCLAVLLDDQSELVVSFVYALNEESVRRHLWAELLSVATDPRVSGKPWSVLGDFNQTLDHSDSSISPNPNTDLPTRLFWDCLLHAELADLTYRGCSFTWWNKRSTNPIAKKLDRILVNEDWYLKFPSSFGMFDQPRTTTLTWRKKRVKEAHAKVLLLQQQILTEPNPSLAALERSANENWQTLLHAEESFFSQRSRVTWLKEGDLNTAYFHRMTSAR</sequence>
<feature type="signal peptide" evidence="1">
    <location>
        <begin position="1"/>
        <end position="22"/>
    </location>
</feature>
<protein>
    <submittedName>
        <fullName evidence="4">Uncharacterized protein LOC104783602</fullName>
    </submittedName>
</protein>
<evidence type="ECO:0000313" key="3">
    <source>
        <dbReference type="Proteomes" id="UP000694864"/>
    </source>
</evidence>
<dbReference type="PANTHER" id="PTHR33710:SF71">
    <property type="entry name" value="ENDONUCLEASE_EXONUCLEASE_PHOSPHATASE DOMAIN-CONTAINING PROTEIN"/>
    <property type="match status" value="1"/>
</dbReference>
<keyword evidence="1" id="KW-0732">Signal</keyword>
<evidence type="ECO:0000256" key="1">
    <source>
        <dbReference type="SAM" id="SignalP"/>
    </source>
</evidence>